<dbReference type="SMART" id="SM00032">
    <property type="entry name" value="CCP"/>
    <property type="match status" value="8"/>
</dbReference>
<name>A0A9D3NLQ1_9TELE</name>
<keyword evidence="7" id="KW-1133">Transmembrane helix</keyword>
<keyword evidence="7" id="KW-0472">Membrane</keyword>
<evidence type="ECO:0000256" key="7">
    <source>
        <dbReference type="SAM" id="Phobius"/>
    </source>
</evidence>
<comment type="caution">
    <text evidence="10">The sequence shown here is derived from an EMBL/GenBank/DDBJ whole genome shotgun (WGS) entry which is preliminary data.</text>
</comment>
<comment type="caution">
    <text evidence="6">Lacks conserved residue(s) required for the propagation of feature annotation.</text>
</comment>
<dbReference type="OrthoDB" id="6480633at2759"/>
<keyword evidence="11" id="KW-1185">Reference proteome</keyword>
<dbReference type="InterPro" id="IPR035976">
    <property type="entry name" value="Sushi/SCR/CCP_sf"/>
</dbReference>
<feature type="domain" description="Sushi" evidence="9">
    <location>
        <begin position="20"/>
        <end position="82"/>
    </location>
</feature>
<dbReference type="PANTHER" id="PTHR46393">
    <property type="entry name" value="SUSHI DOMAIN-CONTAINING PROTEIN"/>
    <property type="match status" value="1"/>
</dbReference>
<feature type="signal peptide" evidence="8">
    <location>
        <begin position="1"/>
        <end position="20"/>
    </location>
</feature>
<dbReference type="FunFam" id="2.10.70.10:FF:000014">
    <property type="entry name" value="Membrane cofactor protein"/>
    <property type="match status" value="1"/>
</dbReference>
<keyword evidence="4 6" id="KW-1015">Disulfide bond</keyword>
<dbReference type="EMBL" id="JAHKSW010000015">
    <property type="protein sequence ID" value="KAG7323280.1"/>
    <property type="molecule type" value="Genomic_DNA"/>
</dbReference>
<feature type="domain" description="Sushi" evidence="9">
    <location>
        <begin position="379"/>
        <end position="435"/>
    </location>
</feature>
<feature type="disulfide bond" evidence="6">
    <location>
        <begin position="173"/>
        <end position="200"/>
    </location>
</feature>
<sequence>MLRYIVIFSTLLMMAVQVRAQCGSPDIGENRIMIEASEEDTFPEGFTIKYKCATGYVSVRTTSKSITCNGTQWSDLQLECKKKSCGNPGELLSGKYIYQPTDGILFGAVITAECLKGYQLVGNPTRNCRENGWDGRHPTCEVVKCLPPPGVKSGMFEPEEDSYQLDETVQYSCEKGFHLFGATLLTCSSNGTFEPAPPRCLRVSCERLEIPHADRIEGKSPPYTYRQFVRFQCHIGYKMEGSDILTCEEAGWNPPPPRCNAIVCDSPVISNGVVSGGLKTYNYNDQVQISCNKGYRIVGHSNLTCKEQGWSPSLPHCIELTCNAPKITRAVIVGGEAPFYKYNSSLQVQCNKGYQIEGTDRMTCKENGWNPPPPKCNIVTCSPPPSINNGQLNHPKQSYEYGQTVTYSCNKGFQFVGDSKTSCNEYGRFYDPPQCLVVCDEPKIDNGFIIGEKSTVYVNKASVQVQCKRGYHMKGFDTLTCEENGWNPAPPQCHFSYWIWILVIVVILIVLSCAVCCYIKFQKSEESKDCLKPENCTLVNISSRVPPTEETSGKNVY</sequence>
<evidence type="ECO:0000256" key="1">
    <source>
        <dbReference type="ARBA" id="ARBA00022659"/>
    </source>
</evidence>
<feature type="domain" description="Sushi" evidence="9">
    <location>
        <begin position="320"/>
        <end position="378"/>
    </location>
</feature>
<dbReference type="Gene3D" id="2.10.70.10">
    <property type="entry name" value="Complement Module, domain 1"/>
    <property type="match status" value="8"/>
</dbReference>
<dbReference type="PANTHER" id="PTHR46393:SF7">
    <property type="entry name" value="COMPLEMENT C2"/>
    <property type="match status" value="1"/>
</dbReference>
<reference evidence="10 11" key="1">
    <citation type="submission" date="2021-06" db="EMBL/GenBank/DDBJ databases">
        <title>Chromosome-level genome assembly of the red-tail catfish (Hemibagrus wyckioides).</title>
        <authorList>
            <person name="Shao F."/>
        </authorList>
    </citation>
    <scope>NUCLEOTIDE SEQUENCE [LARGE SCALE GENOMIC DNA]</scope>
    <source>
        <strain evidence="10">EC202008001</strain>
        <tissue evidence="10">Blood</tissue>
    </source>
</reference>
<proteinExistence type="predicted"/>
<evidence type="ECO:0000256" key="3">
    <source>
        <dbReference type="ARBA" id="ARBA00022737"/>
    </source>
</evidence>
<dbReference type="PROSITE" id="PS50923">
    <property type="entry name" value="SUSHI"/>
    <property type="match status" value="8"/>
</dbReference>
<evidence type="ECO:0000256" key="5">
    <source>
        <dbReference type="ARBA" id="ARBA00023180"/>
    </source>
</evidence>
<feature type="disulfide bond" evidence="6">
    <location>
        <begin position="85"/>
        <end position="128"/>
    </location>
</feature>
<protein>
    <recommendedName>
        <fullName evidence="9">Sushi domain-containing protein</fullName>
    </recommendedName>
</protein>
<evidence type="ECO:0000256" key="8">
    <source>
        <dbReference type="SAM" id="SignalP"/>
    </source>
</evidence>
<evidence type="ECO:0000256" key="4">
    <source>
        <dbReference type="ARBA" id="ARBA00023157"/>
    </source>
</evidence>
<accession>A0A9D3NLQ1</accession>
<dbReference type="Proteomes" id="UP000824219">
    <property type="component" value="Linkage Group LG15"/>
</dbReference>
<organism evidence="10 11">
    <name type="scientific">Hemibagrus wyckioides</name>
    <dbReference type="NCBI Taxonomy" id="337641"/>
    <lineage>
        <taxon>Eukaryota</taxon>
        <taxon>Metazoa</taxon>
        <taxon>Chordata</taxon>
        <taxon>Craniata</taxon>
        <taxon>Vertebrata</taxon>
        <taxon>Euteleostomi</taxon>
        <taxon>Actinopterygii</taxon>
        <taxon>Neopterygii</taxon>
        <taxon>Teleostei</taxon>
        <taxon>Ostariophysi</taxon>
        <taxon>Siluriformes</taxon>
        <taxon>Bagridae</taxon>
        <taxon>Hemibagrus</taxon>
    </lineage>
</organism>
<feature type="chain" id="PRO_5039016310" description="Sushi domain-containing protein" evidence="8">
    <location>
        <begin position="21"/>
        <end position="557"/>
    </location>
</feature>
<keyword evidence="2 8" id="KW-0732">Signal</keyword>
<dbReference type="CDD" id="cd00033">
    <property type="entry name" value="CCP"/>
    <property type="match status" value="8"/>
</dbReference>
<evidence type="ECO:0000256" key="2">
    <source>
        <dbReference type="ARBA" id="ARBA00022729"/>
    </source>
</evidence>
<dbReference type="InterPro" id="IPR000436">
    <property type="entry name" value="Sushi_SCR_CCP_dom"/>
</dbReference>
<evidence type="ECO:0000313" key="11">
    <source>
        <dbReference type="Proteomes" id="UP000824219"/>
    </source>
</evidence>
<feature type="domain" description="Sushi" evidence="9">
    <location>
        <begin position="83"/>
        <end position="142"/>
    </location>
</feature>
<dbReference type="AlphaFoldDB" id="A0A9D3NLQ1"/>
<dbReference type="SUPFAM" id="SSF57535">
    <property type="entry name" value="Complement control module/SCR domain"/>
    <property type="match status" value="8"/>
</dbReference>
<feature type="domain" description="Sushi" evidence="9">
    <location>
        <begin position="203"/>
        <end position="261"/>
    </location>
</feature>
<evidence type="ECO:0000259" key="9">
    <source>
        <dbReference type="PROSITE" id="PS50923"/>
    </source>
</evidence>
<feature type="transmembrane region" description="Helical" evidence="7">
    <location>
        <begin position="497"/>
        <end position="519"/>
    </location>
</feature>
<evidence type="ECO:0000313" key="10">
    <source>
        <dbReference type="EMBL" id="KAG7323280.1"/>
    </source>
</evidence>
<evidence type="ECO:0000256" key="6">
    <source>
        <dbReference type="PROSITE-ProRule" id="PRU00302"/>
    </source>
</evidence>
<keyword evidence="3" id="KW-0677">Repeat</keyword>
<feature type="domain" description="Sushi" evidence="9">
    <location>
        <begin position="143"/>
        <end position="202"/>
    </location>
</feature>
<feature type="domain" description="Sushi" evidence="9">
    <location>
        <begin position="437"/>
        <end position="495"/>
    </location>
</feature>
<keyword evidence="5" id="KW-0325">Glycoprotein</keyword>
<keyword evidence="1 6" id="KW-0768">Sushi</keyword>
<keyword evidence="7" id="KW-0812">Transmembrane</keyword>
<feature type="domain" description="Sushi" evidence="9">
    <location>
        <begin position="262"/>
        <end position="319"/>
    </location>
</feature>
<dbReference type="Pfam" id="PF00084">
    <property type="entry name" value="Sushi"/>
    <property type="match status" value="8"/>
</dbReference>
<gene>
    <name evidence="10" type="ORF">KOW79_012982</name>
</gene>